<proteinExistence type="predicted"/>
<keyword evidence="3" id="KW-1185">Reference proteome</keyword>
<feature type="chain" id="PRO_5012680073" description="DUF4377 domain-containing protein" evidence="1">
    <location>
        <begin position="20"/>
        <end position="263"/>
    </location>
</feature>
<protein>
    <recommendedName>
        <fullName evidence="4">DUF4377 domain-containing protein</fullName>
    </recommendedName>
</protein>
<organism evidence="2 3">
    <name type="scientific">Flavobacterium fontis</name>
    <dbReference type="NCBI Taxonomy" id="1124188"/>
    <lineage>
        <taxon>Bacteria</taxon>
        <taxon>Pseudomonadati</taxon>
        <taxon>Bacteroidota</taxon>
        <taxon>Flavobacteriia</taxon>
        <taxon>Flavobacteriales</taxon>
        <taxon>Flavobacteriaceae</taxon>
        <taxon>Flavobacterium</taxon>
    </lineage>
</organism>
<evidence type="ECO:0000313" key="3">
    <source>
        <dbReference type="Proteomes" id="UP000184147"/>
    </source>
</evidence>
<gene>
    <name evidence="2" type="ORF">SAMN05444377_102120</name>
</gene>
<dbReference type="AlphaFoldDB" id="A0A1M4XPL3"/>
<evidence type="ECO:0008006" key="4">
    <source>
        <dbReference type="Google" id="ProtNLM"/>
    </source>
</evidence>
<evidence type="ECO:0000256" key="1">
    <source>
        <dbReference type="SAM" id="SignalP"/>
    </source>
</evidence>
<keyword evidence="1" id="KW-0732">Signal</keyword>
<dbReference type="STRING" id="1124188.SAMN05444377_102120"/>
<name>A0A1M4XPL3_9FLAO</name>
<dbReference type="EMBL" id="FQVQ01000002">
    <property type="protein sequence ID" value="SHE95162.1"/>
    <property type="molecule type" value="Genomic_DNA"/>
</dbReference>
<sequence length="263" mass="30982">MYFMRLILLLFPIFVFSQAEPNFVFAKSKKEAGVGKEFLYDCNLNILDFVKENDDLMVYGYYQCKIRHTIDFYKVFWNDKTYIIKTTEVNISEEDHKYISSLDSINQAKLLSRLHIIVKNKKEELLKKIKEQVNQYKAKGEQCGLILKKSEIFDQSEYTEGTGYRITLANMSKKTIKYIWISVKGINPVDDPVSVKTLKCIGPINTYSEGSYSFDYVWMTDVVEKFKLISIKIQYMDGSFKQIQKPDELVINEELYDLFFEYK</sequence>
<feature type="signal peptide" evidence="1">
    <location>
        <begin position="1"/>
        <end position="19"/>
    </location>
</feature>
<reference evidence="2 3" key="1">
    <citation type="submission" date="2016-11" db="EMBL/GenBank/DDBJ databases">
        <authorList>
            <person name="Jaros S."/>
            <person name="Januszkiewicz K."/>
            <person name="Wedrychowicz H."/>
        </authorList>
    </citation>
    <scope>NUCLEOTIDE SEQUENCE [LARGE SCALE GENOMIC DNA]</scope>
    <source>
        <strain evidence="2 3">DSM 25660</strain>
    </source>
</reference>
<accession>A0A1M4XPL3</accession>
<evidence type="ECO:0000313" key="2">
    <source>
        <dbReference type="EMBL" id="SHE95162.1"/>
    </source>
</evidence>
<dbReference type="Proteomes" id="UP000184147">
    <property type="component" value="Unassembled WGS sequence"/>
</dbReference>